<dbReference type="PRINTS" id="PR01415">
    <property type="entry name" value="ANKYRIN"/>
</dbReference>
<dbReference type="SMART" id="SM00248">
    <property type="entry name" value="ANK"/>
    <property type="match status" value="3"/>
</dbReference>
<dbReference type="EMBL" id="MU001635">
    <property type="protein sequence ID" value="KAF2483533.1"/>
    <property type="molecule type" value="Genomic_DNA"/>
</dbReference>
<dbReference type="Gene3D" id="1.25.40.20">
    <property type="entry name" value="Ankyrin repeat-containing domain"/>
    <property type="match status" value="1"/>
</dbReference>
<reference evidence="5" key="1">
    <citation type="journal article" date="2020" name="Stud. Mycol.">
        <title>101 Dothideomycetes genomes: a test case for predicting lifestyles and emergence of pathogens.</title>
        <authorList>
            <person name="Haridas S."/>
            <person name="Albert R."/>
            <person name="Binder M."/>
            <person name="Bloem J."/>
            <person name="Labutti K."/>
            <person name="Salamov A."/>
            <person name="Andreopoulos B."/>
            <person name="Baker S."/>
            <person name="Barry K."/>
            <person name="Bills G."/>
            <person name="Bluhm B."/>
            <person name="Cannon C."/>
            <person name="Castanera R."/>
            <person name="Culley D."/>
            <person name="Daum C."/>
            <person name="Ezra D."/>
            <person name="Gonzalez J."/>
            <person name="Henrissat B."/>
            <person name="Kuo A."/>
            <person name="Liang C."/>
            <person name="Lipzen A."/>
            <person name="Lutzoni F."/>
            <person name="Magnuson J."/>
            <person name="Mondo S."/>
            <person name="Nolan M."/>
            <person name="Ohm R."/>
            <person name="Pangilinan J."/>
            <person name="Park H.-J."/>
            <person name="Ramirez L."/>
            <person name="Alfaro M."/>
            <person name="Sun H."/>
            <person name="Tritt A."/>
            <person name="Yoshinaga Y."/>
            <person name="Zwiers L.-H."/>
            <person name="Turgeon B."/>
            <person name="Goodwin S."/>
            <person name="Spatafora J."/>
            <person name="Crous P."/>
            <person name="Grigoriev I."/>
        </authorList>
    </citation>
    <scope>NUCLEOTIDE SEQUENCE</scope>
    <source>
        <strain evidence="5">CBS 113389</strain>
    </source>
</reference>
<evidence type="ECO:0000256" key="1">
    <source>
        <dbReference type="ARBA" id="ARBA00022737"/>
    </source>
</evidence>
<evidence type="ECO:0000313" key="6">
    <source>
        <dbReference type="Proteomes" id="UP000799767"/>
    </source>
</evidence>
<dbReference type="OrthoDB" id="10057496at2759"/>
<dbReference type="PROSITE" id="PS50088">
    <property type="entry name" value="ANK_REPEAT"/>
    <property type="match status" value="1"/>
</dbReference>
<feature type="region of interest" description="Disordered" evidence="4">
    <location>
        <begin position="169"/>
        <end position="204"/>
    </location>
</feature>
<dbReference type="Proteomes" id="UP000799767">
    <property type="component" value="Unassembled WGS sequence"/>
</dbReference>
<keyword evidence="2 3" id="KW-0040">ANK repeat</keyword>
<name>A0A6A6PVN0_9PEZI</name>
<dbReference type="AlphaFoldDB" id="A0A6A6PVN0"/>
<feature type="repeat" description="ANK" evidence="3">
    <location>
        <begin position="106"/>
        <end position="138"/>
    </location>
</feature>
<dbReference type="InterPro" id="IPR002110">
    <property type="entry name" value="Ankyrin_rpt"/>
</dbReference>
<dbReference type="Pfam" id="PF12796">
    <property type="entry name" value="Ank_2"/>
    <property type="match status" value="1"/>
</dbReference>
<keyword evidence="6" id="KW-1185">Reference proteome</keyword>
<dbReference type="PANTHER" id="PTHR24126">
    <property type="entry name" value="ANKYRIN REPEAT, PH AND SEC7 DOMAIN CONTAINING PROTEIN SECG-RELATED"/>
    <property type="match status" value="1"/>
</dbReference>
<proteinExistence type="predicted"/>
<dbReference type="GeneID" id="54474620"/>
<organism evidence="5 6">
    <name type="scientific">Neohortaea acidophila</name>
    <dbReference type="NCBI Taxonomy" id="245834"/>
    <lineage>
        <taxon>Eukaryota</taxon>
        <taxon>Fungi</taxon>
        <taxon>Dikarya</taxon>
        <taxon>Ascomycota</taxon>
        <taxon>Pezizomycotina</taxon>
        <taxon>Dothideomycetes</taxon>
        <taxon>Dothideomycetidae</taxon>
        <taxon>Mycosphaerellales</taxon>
        <taxon>Teratosphaeriaceae</taxon>
        <taxon>Neohortaea</taxon>
    </lineage>
</organism>
<accession>A0A6A6PVN0</accession>
<evidence type="ECO:0000256" key="4">
    <source>
        <dbReference type="SAM" id="MobiDB-lite"/>
    </source>
</evidence>
<dbReference type="InterPro" id="IPR036770">
    <property type="entry name" value="Ankyrin_rpt-contain_sf"/>
</dbReference>
<dbReference type="SUPFAM" id="SSF48403">
    <property type="entry name" value="Ankyrin repeat"/>
    <property type="match status" value="1"/>
</dbReference>
<keyword evidence="1" id="KW-0677">Repeat</keyword>
<evidence type="ECO:0000256" key="3">
    <source>
        <dbReference type="PROSITE-ProRule" id="PRU00023"/>
    </source>
</evidence>
<evidence type="ECO:0000313" key="5">
    <source>
        <dbReference type="EMBL" id="KAF2483533.1"/>
    </source>
</evidence>
<dbReference type="PROSITE" id="PS50297">
    <property type="entry name" value="ANK_REP_REGION"/>
    <property type="match status" value="1"/>
</dbReference>
<protein>
    <submittedName>
        <fullName evidence="5">Ankyrin repeat-containing domain protein</fullName>
    </submittedName>
</protein>
<sequence length="204" mass="21312">MHATDGPALNADEIDDCLYLARVNEEAELNQFLAELAQKYNCKVQHIVLAAKDPESGNTILHYVSANGFLDLLKGLLVHLDQQTGDSNSADSTKPPVPGVNAANKEGNTPLHWASLNGHLDSVKLLVQSGADVSVHNAAGHSAAFEAERAGKGLVVEYLMEAGGLEMDLGDLAETENGDGNDDGAEDGLNGGGDEEVNGLAPSD</sequence>
<dbReference type="RefSeq" id="XP_033590103.1">
    <property type="nucleotide sequence ID" value="XM_033733618.1"/>
</dbReference>
<evidence type="ECO:0000256" key="2">
    <source>
        <dbReference type="ARBA" id="ARBA00023043"/>
    </source>
</evidence>
<gene>
    <name evidence="5" type="ORF">BDY17DRAFT_297557</name>
</gene>
<dbReference type="PANTHER" id="PTHR24126:SF14">
    <property type="entry name" value="ANK_REP_REGION DOMAIN-CONTAINING PROTEIN"/>
    <property type="match status" value="1"/>
</dbReference>
<feature type="compositionally biased region" description="Acidic residues" evidence="4">
    <location>
        <begin position="169"/>
        <end position="186"/>
    </location>
</feature>